<feature type="region of interest" description="Disordered" evidence="1">
    <location>
        <begin position="223"/>
        <end position="248"/>
    </location>
</feature>
<evidence type="ECO:0000256" key="1">
    <source>
        <dbReference type="SAM" id="MobiDB-lite"/>
    </source>
</evidence>
<accession>A0A1H2L2A7</accession>
<feature type="compositionally biased region" description="Acidic residues" evidence="1">
    <location>
        <begin position="43"/>
        <end position="52"/>
    </location>
</feature>
<protein>
    <recommendedName>
        <fullName evidence="5">DUF3558 domain-containing protein</fullName>
    </recommendedName>
</protein>
<dbReference type="EMBL" id="LT629791">
    <property type="protein sequence ID" value="SDU75177.1"/>
    <property type="molecule type" value="Genomic_DNA"/>
</dbReference>
<keyword evidence="4" id="KW-1185">Reference proteome</keyword>
<feature type="region of interest" description="Disordered" evidence="1">
    <location>
        <begin position="32"/>
        <end position="64"/>
    </location>
</feature>
<evidence type="ECO:0000313" key="4">
    <source>
        <dbReference type="Proteomes" id="UP000182977"/>
    </source>
</evidence>
<evidence type="ECO:0000313" key="3">
    <source>
        <dbReference type="EMBL" id="SDU75177.1"/>
    </source>
</evidence>
<sequence>MHVTSRDRCRAAALILPLLLVLAGCSNGDEPEVPVVPTSGEPTEGDGTEAAEDPTASPTSTTGVPEECGDLASAGDVAQILQVPMQGETIRVYNDEFLPDSGRTGRLTCSYGVPEAPEGQTPPPTPPPVPLEIAVSGYTDAETAAGRIDPTVDDAQAAGALVTAQTVAGRDGFLLSDAEDVSFVVADDVRTYVITLRHGVVAAAAEPVVLVNLAAHVLGDDGTGTATDPATPGPTDTGTATETPAATP</sequence>
<evidence type="ECO:0008006" key="5">
    <source>
        <dbReference type="Google" id="ProtNLM"/>
    </source>
</evidence>
<dbReference type="STRING" id="419479.SAMN04488563_4908"/>
<feature type="chain" id="PRO_5009278907" description="DUF3558 domain-containing protein" evidence="2">
    <location>
        <begin position="29"/>
        <end position="248"/>
    </location>
</feature>
<dbReference type="AlphaFoldDB" id="A0A1H2L2A7"/>
<feature type="signal peptide" evidence="2">
    <location>
        <begin position="1"/>
        <end position="28"/>
    </location>
</feature>
<dbReference type="PROSITE" id="PS51257">
    <property type="entry name" value="PROKAR_LIPOPROTEIN"/>
    <property type="match status" value="1"/>
</dbReference>
<name>A0A1H2L2A7_9ACTN</name>
<evidence type="ECO:0000256" key="2">
    <source>
        <dbReference type="SAM" id="SignalP"/>
    </source>
</evidence>
<organism evidence="3 4">
    <name type="scientific">Jiangella alkaliphila</name>
    <dbReference type="NCBI Taxonomy" id="419479"/>
    <lineage>
        <taxon>Bacteria</taxon>
        <taxon>Bacillati</taxon>
        <taxon>Actinomycetota</taxon>
        <taxon>Actinomycetes</taxon>
        <taxon>Jiangellales</taxon>
        <taxon>Jiangellaceae</taxon>
        <taxon>Jiangella</taxon>
    </lineage>
</organism>
<proteinExistence type="predicted"/>
<keyword evidence="2" id="KW-0732">Signal</keyword>
<gene>
    <name evidence="3" type="ORF">SAMN04488563_4908</name>
</gene>
<reference evidence="4" key="1">
    <citation type="submission" date="2016-10" db="EMBL/GenBank/DDBJ databases">
        <authorList>
            <person name="Varghese N."/>
            <person name="Submissions S."/>
        </authorList>
    </citation>
    <scope>NUCLEOTIDE SEQUENCE [LARGE SCALE GENOMIC DNA]</scope>
    <source>
        <strain evidence="4">DSM 45079</strain>
    </source>
</reference>
<dbReference type="Proteomes" id="UP000182977">
    <property type="component" value="Chromosome I"/>
</dbReference>